<evidence type="ECO:0000313" key="6">
    <source>
        <dbReference type="EMBL" id="CUR51154.1"/>
    </source>
</evidence>
<dbReference type="GO" id="GO:0006412">
    <property type="term" value="P:translation"/>
    <property type="evidence" value="ECO:0007669"/>
    <property type="project" value="InterPro"/>
</dbReference>
<dbReference type="Gene3D" id="2.20.25.30">
    <property type="match status" value="1"/>
</dbReference>
<dbReference type="InterPro" id="IPR011332">
    <property type="entry name" value="Ribosomal_zn-bd"/>
</dbReference>
<comment type="similarity">
    <text evidence="1">Belongs to the eukaryotic ribosomal protein eL43 family.</text>
</comment>
<keyword evidence="7" id="KW-1185">Reference proteome</keyword>
<keyword evidence="4" id="KW-0687">Ribonucleoprotein</keyword>
<dbReference type="GO" id="GO:0003735">
    <property type="term" value="F:structural constituent of ribosome"/>
    <property type="evidence" value="ECO:0007669"/>
    <property type="project" value="InterPro"/>
</dbReference>
<dbReference type="AlphaFoldDB" id="A0A128A1C3"/>
<protein>
    <recommendedName>
        <fullName evidence="5">50S ribosomal protein L37Ae</fullName>
    </recommendedName>
</protein>
<name>A0A128A1C3_9ARCH</name>
<reference evidence="7" key="1">
    <citation type="submission" date="2015-10" db="EMBL/GenBank/DDBJ databases">
        <authorList>
            <person name="Lehtovirta-Morley L.E."/>
            <person name="Vieille C."/>
        </authorList>
    </citation>
    <scope>NUCLEOTIDE SEQUENCE [LARGE SCALE GENOMIC DNA]</scope>
</reference>
<evidence type="ECO:0000256" key="1">
    <source>
        <dbReference type="ARBA" id="ARBA00008672"/>
    </source>
</evidence>
<evidence type="ECO:0000256" key="5">
    <source>
        <dbReference type="ARBA" id="ARBA00035383"/>
    </source>
</evidence>
<dbReference type="SUPFAM" id="SSF57829">
    <property type="entry name" value="Zn-binding ribosomal proteins"/>
    <property type="match status" value="1"/>
</dbReference>
<dbReference type="GO" id="GO:0005840">
    <property type="term" value="C:ribosome"/>
    <property type="evidence" value="ECO:0007669"/>
    <property type="project" value="UniProtKB-KW"/>
</dbReference>
<proteinExistence type="inferred from homology"/>
<gene>
    <name evidence="6" type="primary">rpl37ae</name>
    <name evidence="6" type="ORF">NDEV_0389</name>
</gene>
<dbReference type="Pfam" id="PF01780">
    <property type="entry name" value="Ribosomal_L37ae"/>
    <property type="match status" value="1"/>
</dbReference>
<keyword evidence="2" id="KW-0694">RNA-binding</keyword>
<dbReference type="EMBL" id="LN890280">
    <property type="protein sequence ID" value="CUR51154.1"/>
    <property type="molecule type" value="Genomic_DNA"/>
</dbReference>
<evidence type="ECO:0000256" key="2">
    <source>
        <dbReference type="ARBA" id="ARBA00022884"/>
    </source>
</evidence>
<evidence type="ECO:0000256" key="3">
    <source>
        <dbReference type="ARBA" id="ARBA00022980"/>
    </source>
</evidence>
<sequence>MAKGKSASLKGLGQKYGLKPRKKYTSVHRQLKAQRKCPECGSERFGREAVGIWACKKCNFKVAGLAYDVKL</sequence>
<dbReference type="GO" id="GO:1990904">
    <property type="term" value="C:ribonucleoprotein complex"/>
    <property type="evidence" value="ECO:0007669"/>
    <property type="project" value="UniProtKB-KW"/>
</dbReference>
<keyword evidence="3 6" id="KW-0689">Ribosomal protein</keyword>
<evidence type="ECO:0000256" key="4">
    <source>
        <dbReference type="ARBA" id="ARBA00023274"/>
    </source>
</evidence>
<dbReference type="KEGG" id="ndv:NDEV_0389"/>
<organism evidence="6 7">
    <name type="scientific">Nitrosotalea devaniterrae</name>
    <dbReference type="NCBI Taxonomy" id="1078905"/>
    <lineage>
        <taxon>Archaea</taxon>
        <taxon>Nitrososphaerota</taxon>
        <taxon>Nitrososphaeria</taxon>
        <taxon>Nitrosotaleales</taxon>
        <taxon>Nitrosotaleaceae</taxon>
        <taxon>Nitrosotalea</taxon>
    </lineage>
</organism>
<evidence type="ECO:0000313" key="7">
    <source>
        <dbReference type="Proteomes" id="UP000196239"/>
    </source>
</evidence>
<accession>A0A128A1C3</accession>
<dbReference type="InterPro" id="IPR002674">
    <property type="entry name" value="Ribosomal_eL43"/>
</dbReference>
<dbReference type="Proteomes" id="UP000196239">
    <property type="component" value="Chromosome 1"/>
</dbReference>
<dbReference type="InterPro" id="IPR011331">
    <property type="entry name" value="Ribosomal_eL37/eL43"/>
</dbReference>
<dbReference type="GO" id="GO:0003723">
    <property type="term" value="F:RNA binding"/>
    <property type="evidence" value="ECO:0007669"/>
    <property type="project" value="UniProtKB-KW"/>
</dbReference>